<name>A0ABN2IRE6_9MICO</name>
<protein>
    <submittedName>
        <fullName evidence="1">Alpha-2,8-polysialyltransferase family protein</fullName>
    </submittedName>
</protein>
<proteinExistence type="predicted"/>
<accession>A0ABN2IRE6</accession>
<dbReference type="RefSeq" id="WP_344244981.1">
    <property type="nucleotide sequence ID" value="NZ_BAAAPM010000002.1"/>
</dbReference>
<dbReference type="Proteomes" id="UP001501138">
    <property type="component" value="Unassembled WGS sequence"/>
</dbReference>
<organism evidence="1 2">
    <name type="scientific">Isoptericola hypogeus</name>
    <dbReference type="NCBI Taxonomy" id="300179"/>
    <lineage>
        <taxon>Bacteria</taxon>
        <taxon>Bacillati</taxon>
        <taxon>Actinomycetota</taxon>
        <taxon>Actinomycetes</taxon>
        <taxon>Micrococcales</taxon>
        <taxon>Promicromonosporaceae</taxon>
        <taxon>Isoptericola</taxon>
    </lineage>
</organism>
<dbReference type="InterPro" id="IPR010866">
    <property type="entry name" value="A-2_8-polyST"/>
</dbReference>
<evidence type="ECO:0000313" key="2">
    <source>
        <dbReference type="Proteomes" id="UP001501138"/>
    </source>
</evidence>
<dbReference type="Pfam" id="PF07388">
    <property type="entry name" value="A-2_8-polyST"/>
    <property type="match status" value="1"/>
</dbReference>
<comment type="caution">
    <text evidence="1">The sequence shown here is derived from an EMBL/GenBank/DDBJ whole genome shotgun (WGS) entry which is preliminary data.</text>
</comment>
<gene>
    <name evidence="1" type="ORF">GCM10009809_03230</name>
</gene>
<evidence type="ECO:0000313" key="1">
    <source>
        <dbReference type="EMBL" id="GAA1710244.1"/>
    </source>
</evidence>
<sequence length="464" mass="49281">MTVQIITASTLFGVATVAAAWDAGALRRRERTLLVVQHDVPVPEAHPAFPQGPGFASLADRFDRVVGWNEVVEPHHPTRWTPRADDVPLWQRLLRGRWGLGDEPVEIVGESVATAPTSALVAIFSGAAVTGCGDGLRAYGPARNALPHDVGGRVSALLHLDLLPGVRPASLEEWDVPTTVVPSESFRKVVAGLADPADGEVLAEGLPQAGGYGLVVGQNLAPAGLVTPDQEAALHRSMVRTAAERGFTEVVLKPHPSAHRHGAGELARHARTLGVTLRTAPPGVLAEQLFDAAPPGLVVSCFSTALATASAVFGLPTASVGTAMLLERLEPFANGDRVPAVAVDALGRPDGAWRDPRRLEQLVRAVAYCQQPRHLERFRAGTADLLAGLDEADLALWFDRKRLTALGLPGGSRLSPWRSVRLLAVADALDRRTGGALRRLARERYTRAGDDVRAGMGAVEARRG</sequence>
<dbReference type="EMBL" id="BAAAPM010000002">
    <property type="protein sequence ID" value="GAA1710244.1"/>
    <property type="molecule type" value="Genomic_DNA"/>
</dbReference>
<reference evidence="1 2" key="1">
    <citation type="journal article" date="2019" name="Int. J. Syst. Evol. Microbiol.">
        <title>The Global Catalogue of Microorganisms (GCM) 10K type strain sequencing project: providing services to taxonomists for standard genome sequencing and annotation.</title>
        <authorList>
            <consortium name="The Broad Institute Genomics Platform"/>
            <consortium name="The Broad Institute Genome Sequencing Center for Infectious Disease"/>
            <person name="Wu L."/>
            <person name="Ma J."/>
        </authorList>
    </citation>
    <scope>NUCLEOTIDE SEQUENCE [LARGE SCALE GENOMIC DNA]</scope>
    <source>
        <strain evidence="1 2">JCM 15589</strain>
    </source>
</reference>
<keyword evidence="2" id="KW-1185">Reference proteome</keyword>